<name>A0A835DYR1_9POAL</name>
<dbReference type="AlphaFoldDB" id="A0A835DYR1"/>
<dbReference type="Proteomes" id="UP000636709">
    <property type="component" value="Unassembled WGS sequence"/>
</dbReference>
<keyword evidence="1" id="KW-0812">Transmembrane</keyword>
<protein>
    <submittedName>
        <fullName evidence="2">Uncharacterized protein</fullName>
    </submittedName>
</protein>
<accession>A0A835DYR1</accession>
<evidence type="ECO:0000313" key="3">
    <source>
        <dbReference type="Proteomes" id="UP000636709"/>
    </source>
</evidence>
<evidence type="ECO:0000256" key="1">
    <source>
        <dbReference type="SAM" id="Phobius"/>
    </source>
</evidence>
<sequence length="103" mass="10444">MANRPAAIHRRMAGGDLLLLIDAGAVLIAAAGSAVIASTALRANHVDDAGGGGFALVAFVVFLLGVWMATLGLVAGRFPGAAARIAVAVARALRRYMFSGLGW</sequence>
<feature type="transmembrane region" description="Helical" evidence="1">
    <location>
        <begin position="53"/>
        <end position="75"/>
    </location>
</feature>
<organism evidence="2 3">
    <name type="scientific">Digitaria exilis</name>
    <dbReference type="NCBI Taxonomy" id="1010633"/>
    <lineage>
        <taxon>Eukaryota</taxon>
        <taxon>Viridiplantae</taxon>
        <taxon>Streptophyta</taxon>
        <taxon>Embryophyta</taxon>
        <taxon>Tracheophyta</taxon>
        <taxon>Spermatophyta</taxon>
        <taxon>Magnoliopsida</taxon>
        <taxon>Liliopsida</taxon>
        <taxon>Poales</taxon>
        <taxon>Poaceae</taxon>
        <taxon>PACMAD clade</taxon>
        <taxon>Panicoideae</taxon>
        <taxon>Panicodae</taxon>
        <taxon>Paniceae</taxon>
        <taxon>Anthephorinae</taxon>
        <taxon>Digitaria</taxon>
    </lineage>
</organism>
<comment type="caution">
    <text evidence="2">The sequence shown here is derived from an EMBL/GenBank/DDBJ whole genome shotgun (WGS) entry which is preliminary data.</text>
</comment>
<keyword evidence="3" id="KW-1185">Reference proteome</keyword>
<keyword evidence="1" id="KW-1133">Transmembrane helix</keyword>
<proteinExistence type="predicted"/>
<gene>
    <name evidence="2" type="ORF">HU200_059192</name>
</gene>
<keyword evidence="1" id="KW-0472">Membrane</keyword>
<evidence type="ECO:0000313" key="2">
    <source>
        <dbReference type="EMBL" id="KAF8658716.1"/>
    </source>
</evidence>
<dbReference type="EMBL" id="JACEFO010002479">
    <property type="protein sequence ID" value="KAF8658716.1"/>
    <property type="molecule type" value="Genomic_DNA"/>
</dbReference>
<feature type="transmembrane region" description="Helical" evidence="1">
    <location>
        <begin position="17"/>
        <end position="41"/>
    </location>
</feature>
<reference evidence="2" key="1">
    <citation type="submission" date="2020-07" db="EMBL/GenBank/DDBJ databases">
        <title>Genome sequence and genetic diversity analysis of an under-domesticated orphan crop, white fonio (Digitaria exilis).</title>
        <authorList>
            <person name="Bennetzen J.L."/>
            <person name="Chen S."/>
            <person name="Ma X."/>
            <person name="Wang X."/>
            <person name="Yssel A.E.J."/>
            <person name="Chaluvadi S.R."/>
            <person name="Johnson M."/>
            <person name="Gangashetty P."/>
            <person name="Hamidou F."/>
            <person name="Sanogo M.D."/>
            <person name="Zwaenepoel A."/>
            <person name="Wallace J."/>
            <person name="Van De Peer Y."/>
            <person name="Van Deynze A."/>
        </authorList>
    </citation>
    <scope>NUCLEOTIDE SEQUENCE</scope>
    <source>
        <tissue evidence="2">Leaves</tissue>
    </source>
</reference>